<protein>
    <submittedName>
        <fullName evidence="3">Pentatricopeptide repeat-containing protein</fullName>
    </submittedName>
</protein>
<keyword evidence="4" id="KW-1185">Reference proteome</keyword>
<feature type="domain" description="Retrotransposon gag" evidence="2">
    <location>
        <begin position="112"/>
        <end position="202"/>
    </location>
</feature>
<dbReference type="PANTHER" id="PTHR33223">
    <property type="entry name" value="CCHC-TYPE DOMAIN-CONTAINING PROTEIN"/>
    <property type="match status" value="1"/>
</dbReference>
<dbReference type="AlphaFoldDB" id="A0A392LXP2"/>
<accession>A0A392LXP2</accession>
<comment type="caution">
    <text evidence="3">The sequence shown here is derived from an EMBL/GenBank/DDBJ whole genome shotgun (WGS) entry which is preliminary data.</text>
</comment>
<feature type="compositionally biased region" description="Basic and acidic residues" evidence="1">
    <location>
        <begin position="302"/>
        <end position="323"/>
    </location>
</feature>
<feature type="compositionally biased region" description="Low complexity" evidence="1">
    <location>
        <begin position="286"/>
        <end position="300"/>
    </location>
</feature>
<evidence type="ECO:0000313" key="4">
    <source>
        <dbReference type="Proteomes" id="UP000265520"/>
    </source>
</evidence>
<feature type="compositionally biased region" description="Acidic residues" evidence="1">
    <location>
        <begin position="228"/>
        <end position="238"/>
    </location>
</feature>
<dbReference type="Proteomes" id="UP000265520">
    <property type="component" value="Unassembled WGS sequence"/>
</dbReference>
<evidence type="ECO:0000256" key="1">
    <source>
        <dbReference type="SAM" id="MobiDB-lite"/>
    </source>
</evidence>
<proteinExistence type="predicted"/>
<gene>
    <name evidence="3" type="ORF">A2U01_0000486</name>
</gene>
<dbReference type="PANTHER" id="PTHR33223:SF6">
    <property type="entry name" value="CCHC-TYPE DOMAIN-CONTAINING PROTEIN"/>
    <property type="match status" value="1"/>
</dbReference>
<sequence>MGDRVDKLEEQMGDMKGQMGEVKSTLQMLVQQMQQHSLTMSEVSKQLGLKSNSQAINLVSENSEGESSQVESRLAGKKVKLPVFEGENPVAWITRAEIYFDVQNTADEMRVKLARLSMEGSTIHWFNLLLETEDDLSWEKLKKGLIARYGGRRLENPFEELSTLRQTGNVEEFIEAFELLSSQVGRLPEEQYLGYFMSGLKPQIRRRVRTLNPTSQMHMMRIAKDVEEELREEDDEGDISGGKKNNTGRSDWAGSYQKSRSGLGFQKENTRSNNSGWVNPSQKTGSTNSNQNSTSSLSSTGRKGEMERRGGSTDRWKGVRSMHSDEMAERRAKGLCFKCGGKFHPTLHKCPERSMRLLILGEGESMNEDGEIIALEIEDSEEGDEEVEVEAE</sequence>
<feature type="region of interest" description="Disordered" evidence="1">
    <location>
        <begin position="228"/>
        <end position="323"/>
    </location>
</feature>
<name>A0A392LXP2_9FABA</name>
<organism evidence="3 4">
    <name type="scientific">Trifolium medium</name>
    <dbReference type="NCBI Taxonomy" id="97028"/>
    <lineage>
        <taxon>Eukaryota</taxon>
        <taxon>Viridiplantae</taxon>
        <taxon>Streptophyta</taxon>
        <taxon>Embryophyta</taxon>
        <taxon>Tracheophyta</taxon>
        <taxon>Spermatophyta</taxon>
        <taxon>Magnoliopsida</taxon>
        <taxon>eudicotyledons</taxon>
        <taxon>Gunneridae</taxon>
        <taxon>Pentapetalae</taxon>
        <taxon>rosids</taxon>
        <taxon>fabids</taxon>
        <taxon>Fabales</taxon>
        <taxon>Fabaceae</taxon>
        <taxon>Papilionoideae</taxon>
        <taxon>50 kb inversion clade</taxon>
        <taxon>NPAAA clade</taxon>
        <taxon>Hologalegina</taxon>
        <taxon>IRL clade</taxon>
        <taxon>Trifolieae</taxon>
        <taxon>Trifolium</taxon>
    </lineage>
</organism>
<evidence type="ECO:0000259" key="2">
    <source>
        <dbReference type="Pfam" id="PF03732"/>
    </source>
</evidence>
<evidence type="ECO:0000313" key="3">
    <source>
        <dbReference type="EMBL" id="MCH79730.1"/>
    </source>
</evidence>
<dbReference type="InterPro" id="IPR005162">
    <property type="entry name" value="Retrotrans_gag_dom"/>
</dbReference>
<dbReference type="EMBL" id="LXQA010000320">
    <property type="protein sequence ID" value="MCH79730.1"/>
    <property type="molecule type" value="Genomic_DNA"/>
</dbReference>
<feature type="compositionally biased region" description="Polar residues" evidence="1">
    <location>
        <begin position="271"/>
        <end position="285"/>
    </location>
</feature>
<reference evidence="3 4" key="1">
    <citation type="journal article" date="2018" name="Front. Plant Sci.">
        <title>Red Clover (Trifolium pratense) and Zigzag Clover (T. medium) - A Picture of Genomic Similarities and Differences.</title>
        <authorList>
            <person name="Dluhosova J."/>
            <person name="Istvanek J."/>
            <person name="Nedelnik J."/>
            <person name="Repkova J."/>
        </authorList>
    </citation>
    <scope>NUCLEOTIDE SEQUENCE [LARGE SCALE GENOMIC DNA]</scope>
    <source>
        <strain evidence="4">cv. 10/8</strain>
        <tissue evidence="3">Leaf</tissue>
    </source>
</reference>
<dbReference type="Pfam" id="PF03732">
    <property type="entry name" value="Retrotrans_gag"/>
    <property type="match status" value="1"/>
</dbReference>